<keyword evidence="1" id="KW-0812">Transmembrane</keyword>
<keyword evidence="1" id="KW-0472">Membrane</keyword>
<sequence>MFFSKSKNRHCEPKVTERSRSGGVAIQGSLLLVVLFALFLSFPSSAIAKMDRSDSSYVSTLNMTEEQKEKVFGVDSSTLAKGPTLQELNEENPTYVKREYDHKQQVVVGSVVMFCVALAMVLMNNYNPKR</sequence>
<reference evidence="2 3" key="1">
    <citation type="submission" date="2017-08" db="EMBL/GenBank/DDBJ databases">
        <authorList>
            <person name="de Groot N.N."/>
        </authorList>
    </citation>
    <scope>NUCLEOTIDE SEQUENCE [LARGE SCALE GENOMIC DNA]</scope>
    <source>
        <strain evidence="2 3">HM2</strain>
    </source>
</reference>
<feature type="transmembrane region" description="Helical" evidence="1">
    <location>
        <begin position="106"/>
        <end position="126"/>
    </location>
</feature>
<keyword evidence="1" id="KW-1133">Transmembrane helix</keyword>
<organism evidence="2 3">
    <name type="scientific">Fibrobacter succinogenes</name>
    <name type="common">Bacteroides succinogenes</name>
    <dbReference type="NCBI Taxonomy" id="833"/>
    <lineage>
        <taxon>Bacteria</taxon>
        <taxon>Pseudomonadati</taxon>
        <taxon>Fibrobacterota</taxon>
        <taxon>Fibrobacteria</taxon>
        <taxon>Fibrobacterales</taxon>
        <taxon>Fibrobacteraceae</taxon>
        <taxon>Fibrobacter</taxon>
    </lineage>
</organism>
<dbReference type="Proteomes" id="UP000255423">
    <property type="component" value="Unassembled WGS sequence"/>
</dbReference>
<feature type="transmembrane region" description="Helical" evidence="1">
    <location>
        <begin position="21"/>
        <end position="42"/>
    </location>
</feature>
<name>A0A380RUT0_FIBSU</name>
<dbReference type="AlphaFoldDB" id="A0A380RUT0"/>
<protein>
    <submittedName>
        <fullName evidence="2">Uncharacterized protein</fullName>
    </submittedName>
</protein>
<evidence type="ECO:0000256" key="1">
    <source>
        <dbReference type="SAM" id="Phobius"/>
    </source>
</evidence>
<evidence type="ECO:0000313" key="3">
    <source>
        <dbReference type="Proteomes" id="UP000255423"/>
    </source>
</evidence>
<accession>A0A380RUT0</accession>
<proteinExistence type="predicted"/>
<dbReference type="EMBL" id="UHJL01000001">
    <property type="protein sequence ID" value="SUQ19298.1"/>
    <property type="molecule type" value="Genomic_DNA"/>
</dbReference>
<gene>
    <name evidence="2" type="ORF">SAMN05661053_0528</name>
</gene>
<evidence type="ECO:0000313" key="2">
    <source>
        <dbReference type="EMBL" id="SUQ19298.1"/>
    </source>
</evidence>